<evidence type="ECO:0000313" key="2">
    <source>
        <dbReference type="EMBL" id="CCA60364.1"/>
    </source>
</evidence>
<evidence type="ECO:0000256" key="1">
    <source>
        <dbReference type="SAM" id="Phobius"/>
    </source>
</evidence>
<reference evidence="2 3" key="1">
    <citation type="journal article" date="2011" name="BMC Genomics">
        <title>Genome-wide analysis of the role of GlnR in Streptomyces venezuelae provides new insights into global nitrogen regulation in actinomycetes.</title>
        <authorList>
            <person name="Pullan S.T."/>
            <person name="Bibb M.J."/>
            <person name="Merrick M."/>
        </authorList>
    </citation>
    <scope>NUCLEOTIDE SEQUENCE [LARGE SCALE GENOMIC DNA]</scope>
    <source>
        <strain evidence="2">ATCC 10712</strain>
    </source>
</reference>
<accession>F2RKK8</accession>
<name>F2RKK8_STRVP</name>
<dbReference type="Proteomes" id="UP000006854">
    <property type="component" value="Chromosome"/>
</dbReference>
<sequence length="265" mass="28720">MPTPTGAESPVKTRAATVWFTPVLRALTVLLGAGSFALGALAVFATQNGTGAAALIVFGGVLLLLALLGSRVESLEFGGATLRLRAAAAERFELAEESERLGDTATARQLRVEARTLMDAAGPIAADYGSVRGSMRPGATRTRALEEVVARARRLAEGQSFESAEVLRWLREGTAEERITALAMMQAKPELRNFEAALAAIAHPRTPFEQYHAMRLAMQMVDGLDGGQARRLAEAVERQRGIRFRRDSDRARLREEILQKVHGRS</sequence>
<gene>
    <name evidence="2" type="ordered locus">SVEN_7078</name>
</gene>
<dbReference type="EMBL" id="FR845719">
    <property type="protein sequence ID" value="CCA60364.1"/>
    <property type="molecule type" value="Genomic_DNA"/>
</dbReference>
<proteinExistence type="predicted"/>
<evidence type="ECO:0000313" key="3">
    <source>
        <dbReference type="Proteomes" id="UP000006854"/>
    </source>
</evidence>
<dbReference type="HOGENOM" id="CLU_1060474_0_0_11"/>
<keyword evidence="1" id="KW-0812">Transmembrane</keyword>
<dbReference type="STRING" id="953739.SVEN_7078"/>
<dbReference type="AlphaFoldDB" id="F2RKK8"/>
<keyword evidence="1" id="KW-1133">Transmembrane helix</keyword>
<protein>
    <submittedName>
        <fullName evidence="2">Uncharacterized protein</fullName>
    </submittedName>
</protein>
<keyword evidence="1" id="KW-0472">Membrane</keyword>
<feature type="transmembrane region" description="Helical" evidence="1">
    <location>
        <begin position="51"/>
        <end position="68"/>
    </location>
</feature>
<dbReference type="KEGG" id="sve:SVEN_7078"/>
<organism evidence="2 3">
    <name type="scientific">Streptomyces venezuelae (strain ATCC 10712 / CBS 650.69 / DSM 40230 / JCM 4526 / NBRC 13096 / PD 04745)</name>
    <dbReference type="NCBI Taxonomy" id="953739"/>
    <lineage>
        <taxon>Bacteria</taxon>
        <taxon>Bacillati</taxon>
        <taxon>Actinomycetota</taxon>
        <taxon>Actinomycetes</taxon>
        <taxon>Kitasatosporales</taxon>
        <taxon>Streptomycetaceae</taxon>
        <taxon>Streptomyces</taxon>
    </lineage>
</organism>
<keyword evidence="3" id="KW-1185">Reference proteome</keyword>
<feature type="transmembrane region" description="Helical" evidence="1">
    <location>
        <begin position="23"/>
        <end position="45"/>
    </location>
</feature>